<dbReference type="CDD" id="cd12148">
    <property type="entry name" value="fungal_TF_MHR"/>
    <property type="match status" value="1"/>
</dbReference>
<dbReference type="GeneID" id="80895623"/>
<dbReference type="Proteomes" id="UP001144673">
    <property type="component" value="Unassembled WGS sequence"/>
</dbReference>
<dbReference type="InterPro" id="IPR007219">
    <property type="entry name" value="XnlR_reg_dom"/>
</dbReference>
<evidence type="ECO:0000313" key="5">
    <source>
        <dbReference type="EMBL" id="KAJ4159566.1"/>
    </source>
</evidence>
<evidence type="ECO:0000256" key="3">
    <source>
        <dbReference type="SAM" id="MobiDB-lite"/>
    </source>
</evidence>
<name>A0A9W8QKH3_AKAMU</name>
<sequence>MFRQERNHVVSNVPPSQVPTTISGGMVAWGQENASILHRGPSETKHGSSGSVTSTPASCTSPAAGMNTLPDKAKTTQHRGTLIMENECSRFVPPSHWVSAVEPTRANDVATVRAQSLSTNMDEATRDVLMNPERVAQWPKNVRRCCAIPDRPLPYNTQSSRPSLIYALMGSRLDEEDKDITTQYYPQSATECRFLLDVFTSNVEAVISLFHKPTLRRAFDAHLAQQQLYEPATVALGPDSDRESHFEPLLFSIFFSAIYSMEATQVDAMFGASKTDMLKRFESALVLALDKESFMSSPAIAVLQAFVLFLTCRCRDDEMQQIWAPVGLAVRMAQSLGLHKEPTEFSPGTMDAVQVEIRRRLWYQIFYLDVRTAVSQGLPPIITTASFTTRLPSNADDNDIMPGQPPLPNHYDPRKFTAMTIQLVRLHGVTSMQKLLHELPRDTLTSEPERGPSRATNGLLAAAEEQDMRLLIETTLEKNHMLYLRHCDSRFPLHRLILDLSNHIKWKFWIYYYYKFPKGQRHSLAPAQKSLIFSQSLNLLESYIHMKNDPGLNPYRWMIDGHSGFHAASYVISVLEDTQSIADLDLELLERGKQMLQGICDFNANTESKAGSLLHHKVKNLMARTPAEVEAAGESEMNAAFFNDMNISNIDDWVNYLNDTM</sequence>
<organism evidence="5 6">
    <name type="scientific">Akanthomyces muscarius</name>
    <name type="common">Entomopathogenic fungus</name>
    <name type="synonym">Lecanicillium muscarium</name>
    <dbReference type="NCBI Taxonomy" id="2231603"/>
    <lineage>
        <taxon>Eukaryota</taxon>
        <taxon>Fungi</taxon>
        <taxon>Dikarya</taxon>
        <taxon>Ascomycota</taxon>
        <taxon>Pezizomycotina</taxon>
        <taxon>Sordariomycetes</taxon>
        <taxon>Hypocreomycetidae</taxon>
        <taxon>Hypocreales</taxon>
        <taxon>Cordycipitaceae</taxon>
        <taxon>Akanthomyces</taxon>
    </lineage>
</organism>
<dbReference type="PANTHER" id="PTHR31001:SF77">
    <property type="entry name" value="TRANSCRIPTION FACTOR, PUTATIVE (AFU_ORTHOLOGUE AFUA_3G12940)-RELATED"/>
    <property type="match status" value="1"/>
</dbReference>
<dbReference type="SMART" id="SM00906">
    <property type="entry name" value="Fungal_trans"/>
    <property type="match status" value="1"/>
</dbReference>
<dbReference type="InterPro" id="IPR050613">
    <property type="entry name" value="Sec_Metabolite_Reg"/>
</dbReference>
<keyword evidence="2" id="KW-0539">Nucleus</keyword>
<dbReference type="GO" id="GO:0008270">
    <property type="term" value="F:zinc ion binding"/>
    <property type="evidence" value="ECO:0007669"/>
    <property type="project" value="InterPro"/>
</dbReference>
<comment type="caution">
    <text evidence="5">The sequence shown here is derived from an EMBL/GenBank/DDBJ whole genome shotgun (WGS) entry which is preliminary data.</text>
</comment>
<dbReference type="Pfam" id="PF04082">
    <property type="entry name" value="Fungal_trans"/>
    <property type="match status" value="1"/>
</dbReference>
<dbReference type="RefSeq" id="XP_056057565.1">
    <property type="nucleotide sequence ID" value="XM_056198697.1"/>
</dbReference>
<feature type="domain" description="Xylanolytic transcriptional activator regulatory" evidence="4">
    <location>
        <begin position="322"/>
        <end position="398"/>
    </location>
</feature>
<evidence type="ECO:0000259" key="4">
    <source>
        <dbReference type="SMART" id="SM00906"/>
    </source>
</evidence>
<feature type="compositionally biased region" description="Polar residues" evidence="3">
    <location>
        <begin position="47"/>
        <end position="61"/>
    </location>
</feature>
<dbReference type="PANTHER" id="PTHR31001">
    <property type="entry name" value="UNCHARACTERIZED TRANSCRIPTIONAL REGULATORY PROTEIN"/>
    <property type="match status" value="1"/>
</dbReference>
<gene>
    <name evidence="5" type="ORF">LMH87_008464</name>
</gene>
<dbReference type="AlphaFoldDB" id="A0A9W8QKH3"/>
<dbReference type="GO" id="GO:0006351">
    <property type="term" value="P:DNA-templated transcription"/>
    <property type="evidence" value="ECO:0007669"/>
    <property type="project" value="InterPro"/>
</dbReference>
<dbReference type="GO" id="GO:0003677">
    <property type="term" value="F:DNA binding"/>
    <property type="evidence" value="ECO:0007669"/>
    <property type="project" value="InterPro"/>
</dbReference>
<comment type="subcellular location">
    <subcellularLocation>
        <location evidence="1">Nucleus</location>
    </subcellularLocation>
</comment>
<feature type="region of interest" description="Disordered" evidence="3">
    <location>
        <begin position="38"/>
        <end position="75"/>
    </location>
</feature>
<accession>A0A9W8QKH3</accession>
<evidence type="ECO:0000313" key="6">
    <source>
        <dbReference type="Proteomes" id="UP001144673"/>
    </source>
</evidence>
<reference evidence="5" key="1">
    <citation type="journal article" date="2023" name="Access Microbiol">
        <title>De-novo genome assembly for Akanthomyces muscarius, a biocontrol agent of insect agricultural pests.</title>
        <authorList>
            <person name="Erdos Z."/>
            <person name="Studholme D.J."/>
            <person name="Raymond B."/>
            <person name="Sharma M."/>
        </authorList>
    </citation>
    <scope>NUCLEOTIDE SEQUENCE</scope>
    <source>
        <strain evidence="5">Ve6</strain>
    </source>
</reference>
<evidence type="ECO:0000256" key="1">
    <source>
        <dbReference type="ARBA" id="ARBA00004123"/>
    </source>
</evidence>
<keyword evidence="6" id="KW-1185">Reference proteome</keyword>
<dbReference type="GO" id="GO:0005634">
    <property type="term" value="C:nucleus"/>
    <property type="evidence" value="ECO:0007669"/>
    <property type="project" value="UniProtKB-SubCell"/>
</dbReference>
<protein>
    <recommendedName>
        <fullName evidence="4">Xylanolytic transcriptional activator regulatory domain-containing protein</fullName>
    </recommendedName>
</protein>
<dbReference type="KEGG" id="amus:LMH87_008464"/>
<evidence type="ECO:0000256" key="2">
    <source>
        <dbReference type="ARBA" id="ARBA00023242"/>
    </source>
</evidence>
<dbReference type="EMBL" id="JAJHUN010000005">
    <property type="protein sequence ID" value="KAJ4159566.1"/>
    <property type="molecule type" value="Genomic_DNA"/>
</dbReference>
<proteinExistence type="predicted"/>